<keyword evidence="3" id="KW-0804">Transcription</keyword>
<dbReference type="CDD" id="cd04770">
    <property type="entry name" value="HTH_HMRTR"/>
    <property type="match status" value="1"/>
</dbReference>
<dbReference type="PANTHER" id="PTHR30204:SF94">
    <property type="entry name" value="HEAVY METAL-DEPENDENT TRANSCRIPTIONAL REGULATOR HI_0293-RELATED"/>
    <property type="match status" value="1"/>
</dbReference>
<dbReference type="FunCoup" id="A0A5C7EJE1">
    <property type="interactions" value="148"/>
</dbReference>
<comment type="caution">
    <text evidence="5">The sequence shown here is derived from an EMBL/GenBank/DDBJ whole genome shotgun (WGS) entry which is preliminary data.</text>
</comment>
<keyword evidence="1" id="KW-0805">Transcription regulation</keyword>
<protein>
    <submittedName>
        <fullName evidence="5">Heavy metal-responsive transcriptional regulator</fullName>
    </submittedName>
</protein>
<sequence length="145" mass="16086">MLTIGKVARLAEVGVDTIRYYEKEGLLAPARKSPAGYRLYSGEAVRRLGFIRHAQQCGFSLAEIRELLELKTHGDGCCTDVRSVVIQKKLQIESKIKALKAMSEALSELINICDDESRPLDECPILDALENSIASHERRSAASRL</sequence>
<reference evidence="5 6" key="1">
    <citation type="submission" date="2019-08" db="EMBL/GenBank/DDBJ databases">
        <title>Pelomicrobium methylotrophicum gen. nov., sp. nov. a moderately thermophilic, facultatively anaerobic, lithoautotrophic and methylotrophic bacterium isolated from a terrestrial mud volcano.</title>
        <authorList>
            <person name="Slobodkina G.B."/>
            <person name="Merkel A.Y."/>
            <person name="Slobodkin A.I."/>
        </authorList>
    </citation>
    <scope>NUCLEOTIDE SEQUENCE [LARGE SCALE GENOMIC DNA]</scope>
    <source>
        <strain evidence="5 6">SM250</strain>
    </source>
</reference>
<evidence type="ECO:0000256" key="1">
    <source>
        <dbReference type="ARBA" id="ARBA00023015"/>
    </source>
</evidence>
<dbReference type="InterPro" id="IPR009061">
    <property type="entry name" value="DNA-bd_dom_put_sf"/>
</dbReference>
<dbReference type="AlphaFoldDB" id="A0A5C7EJE1"/>
<dbReference type="Gene3D" id="1.10.1660.10">
    <property type="match status" value="1"/>
</dbReference>
<dbReference type="Pfam" id="PF13411">
    <property type="entry name" value="MerR_1"/>
    <property type="match status" value="1"/>
</dbReference>
<dbReference type="InterPro" id="IPR047057">
    <property type="entry name" value="MerR_fam"/>
</dbReference>
<keyword evidence="6" id="KW-1185">Reference proteome</keyword>
<dbReference type="InterPro" id="IPR000551">
    <property type="entry name" value="MerR-type_HTH_dom"/>
</dbReference>
<name>A0A5C7EJE1_9PROT</name>
<organism evidence="5 6">
    <name type="scientific">Pelomicrobium methylotrophicum</name>
    <dbReference type="NCBI Taxonomy" id="2602750"/>
    <lineage>
        <taxon>Bacteria</taxon>
        <taxon>Pseudomonadati</taxon>
        <taxon>Pseudomonadota</taxon>
        <taxon>Hydrogenophilia</taxon>
        <taxon>Hydrogenophilia incertae sedis</taxon>
        <taxon>Pelomicrobium</taxon>
    </lineage>
</organism>
<dbReference type="Proteomes" id="UP000321201">
    <property type="component" value="Unassembled WGS sequence"/>
</dbReference>
<dbReference type="EMBL" id="VPFL01000007">
    <property type="protein sequence ID" value="TXF12258.1"/>
    <property type="molecule type" value="Genomic_DNA"/>
</dbReference>
<dbReference type="RefSeq" id="WP_147799457.1">
    <property type="nucleotide sequence ID" value="NZ_VPFL01000007.1"/>
</dbReference>
<evidence type="ECO:0000313" key="6">
    <source>
        <dbReference type="Proteomes" id="UP000321201"/>
    </source>
</evidence>
<feature type="domain" description="HTH merR-type" evidence="4">
    <location>
        <begin position="1"/>
        <end position="70"/>
    </location>
</feature>
<dbReference type="PRINTS" id="PR00040">
    <property type="entry name" value="HTHMERR"/>
</dbReference>
<evidence type="ECO:0000259" key="4">
    <source>
        <dbReference type="PROSITE" id="PS50937"/>
    </source>
</evidence>
<dbReference type="SMART" id="SM00422">
    <property type="entry name" value="HTH_MERR"/>
    <property type="match status" value="1"/>
</dbReference>
<gene>
    <name evidence="5" type="ORF">FR698_06930</name>
</gene>
<dbReference type="InParanoid" id="A0A5C7EJE1"/>
<dbReference type="OrthoDB" id="5297952at2"/>
<dbReference type="GO" id="GO:0003700">
    <property type="term" value="F:DNA-binding transcription factor activity"/>
    <property type="evidence" value="ECO:0007669"/>
    <property type="project" value="InterPro"/>
</dbReference>
<proteinExistence type="predicted"/>
<dbReference type="PANTHER" id="PTHR30204">
    <property type="entry name" value="REDOX-CYCLING DRUG-SENSING TRANSCRIPTIONAL ACTIVATOR SOXR"/>
    <property type="match status" value="1"/>
</dbReference>
<evidence type="ECO:0000256" key="3">
    <source>
        <dbReference type="ARBA" id="ARBA00023163"/>
    </source>
</evidence>
<evidence type="ECO:0000256" key="2">
    <source>
        <dbReference type="ARBA" id="ARBA00023125"/>
    </source>
</evidence>
<evidence type="ECO:0000313" key="5">
    <source>
        <dbReference type="EMBL" id="TXF12258.1"/>
    </source>
</evidence>
<dbReference type="PROSITE" id="PS50937">
    <property type="entry name" value="HTH_MERR_2"/>
    <property type="match status" value="1"/>
</dbReference>
<accession>A0A5C7EJE1</accession>
<keyword evidence="2" id="KW-0238">DNA-binding</keyword>
<dbReference type="GO" id="GO:0003677">
    <property type="term" value="F:DNA binding"/>
    <property type="evidence" value="ECO:0007669"/>
    <property type="project" value="UniProtKB-KW"/>
</dbReference>
<dbReference type="SUPFAM" id="SSF46955">
    <property type="entry name" value="Putative DNA-binding domain"/>
    <property type="match status" value="1"/>
</dbReference>